<feature type="region of interest" description="Disordered" evidence="2">
    <location>
        <begin position="498"/>
        <end position="518"/>
    </location>
</feature>
<reference evidence="3 4" key="1">
    <citation type="submission" date="2024-02" db="EMBL/GenBank/DDBJ databases">
        <title>A draft genome for the cacao thread blight pathogen Marasmius crinis-equi.</title>
        <authorList>
            <person name="Cohen S.P."/>
            <person name="Baruah I.K."/>
            <person name="Amoako-Attah I."/>
            <person name="Bukari Y."/>
            <person name="Meinhardt L.W."/>
            <person name="Bailey B.A."/>
        </authorList>
    </citation>
    <scope>NUCLEOTIDE SEQUENCE [LARGE SCALE GENOMIC DNA]</scope>
    <source>
        <strain evidence="3 4">GH-76</strain>
    </source>
</reference>
<dbReference type="EMBL" id="JBAHYK010001630">
    <property type="protein sequence ID" value="KAL0567273.1"/>
    <property type="molecule type" value="Genomic_DNA"/>
</dbReference>
<accession>A0ABR3EWJ2</accession>
<dbReference type="Proteomes" id="UP001465976">
    <property type="component" value="Unassembled WGS sequence"/>
</dbReference>
<organism evidence="3 4">
    <name type="scientific">Marasmius crinis-equi</name>
    <dbReference type="NCBI Taxonomy" id="585013"/>
    <lineage>
        <taxon>Eukaryota</taxon>
        <taxon>Fungi</taxon>
        <taxon>Dikarya</taxon>
        <taxon>Basidiomycota</taxon>
        <taxon>Agaricomycotina</taxon>
        <taxon>Agaricomycetes</taxon>
        <taxon>Agaricomycetidae</taxon>
        <taxon>Agaricales</taxon>
        <taxon>Marasmiineae</taxon>
        <taxon>Marasmiaceae</taxon>
        <taxon>Marasmius</taxon>
    </lineage>
</organism>
<keyword evidence="4" id="KW-1185">Reference proteome</keyword>
<sequence>MADIGDRFLQEWSKNPSKADLLDWFRQHGCMTCRKCKDEGTNCSPHPFESDPLTCLNCTNAGRADACSRRPHERDYRVCKKLNLDRTMFETLIFTFFTVATDEHGLQVLRPKQIAPQPQVQRQPQSSLTFPTPADVLLQPKQPQDPRFRTINAGATMRAPVPVPAPVSAPVSVPVPVPVAGPPFLSLHPTRPVPHMQQPNATFNPFSNSDFPQFQPPPPHIPAPNPDPYISELESLKAAYKASLERNEELRKDNKTLRGEKEGLLRERSVWESQLGRAKESVGRFQQENQQLVEAFHQQKSMAKEKLDEANARIEILEKQMHEVGRRNDWLKRALDGQAEHMRALDVLRGQRMVKLQEELQHARNERDQALLDVKVRDDTLQRERAESEVAQELLKRKLVGVVEVAKEQRNRDTRAWVEAVDGALTNAKALKEERDVEATNTSRLIRYRKRDHKFIEEVISEIALDRQTIDDHPMQRKAVVKMFDSFGLKLLKVSKRLESEQEEEERPRKRLKVEEDT</sequence>
<evidence type="ECO:0000256" key="1">
    <source>
        <dbReference type="SAM" id="Coils"/>
    </source>
</evidence>
<comment type="caution">
    <text evidence="3">The sequence shown here is derived from an EMBL/GenBank/DDBJ whole genome shotgun (WGS) entry which is preliminary data.</text>
</comment>
<feature type="coiled-coil region" evidence="1">
    <location>
        <begin position="230"/>
        <end position="267"/>
    </location>
</feature>
<feature type="coiled-coil region" evidence="1">
    <location>
        <begin position="293"/>
        <end position="327"/>
    </location>
</feature>
<feature type="region of interest" description="Disordered" evidence="2">
    <location>
        <begin position="115"/>
        <end position="146"/>
    </location>
</feature>
<gene>
    <name evidence="3" type="primary">ebp2_3</name>
    <name evidence="3" type="ORF">V5O48_014716</name>
</gene>
<evidence type="ECO:0000313" key="4">
    <source>
        <dbReference type="Proteomes" id="UP001465976"/>
    </source>
</evidence>
<evidence type="ECO:0000313" key="3">
    <source>
        <dbReference type="EMBL" id="KAL0567273.1"/>
    </source>
</evidence>
<keyword evidence="1" id="KW-0175">Coiled coil</keyword>
<feature type="compositionally biased region" description="Low complexity" evidence="2">
    <location>
        <begin position="115"/>
        <end position="125"/>
    </location>
</feature>
<name>A0ABR3EWJ2_9AGAR</name>
<protein>
    <submittedName>
        <fullName evidence="3">rRNA-processing protein EBP2</fullName>
    </submittedName>
</protein>
<proteinExistence type="predicted"/>
<evidence type="ECO:0000256" key="2">
    <source>
        <dbReference type="SAM" id="MobiDB-lite"/>
    </source>
</evidence>